<dbReference type="EMBL" id="BMZG01000004">
    <property type="protein sequence ID" value="GHA71127.1"/>
    <property type="molecule type" value="Genomic_DNA"/>
</dbReference>
<keyword evidence="1" id="KW-0472">Membrane</keyword>
<evidence type="ECO:0000313" key="3">
    <source>
        <dbReference type="Proteomes" id="UP000614287"/>
    </source>
</evidence>
<name>A0A8J3CH25_9BURK</name>
<feature type="transmembrane region" description="Helical" evidence="1">
    <location>
        <begin position="41"/>
        <end position="61"/>
    </location>
</feature>
<dbReference type="RefSeq" id="WP_189492506.1">
    <property type="nucleotide sequence ID" value="NZ_BMZG01000004.1"/>
</dbReference>
<accession>A0A8J3CH25</accession>
<dbReference type="AlphaFoldDB" id="A0A8J3CH25"/>
<evidence type="ECO:0000256" key="1">
    <source>
        <dbReference type="SAM" id="Phobius"/>
    </source>
</evidence>
<protein>
    <submittedName>
        <fullName evidence="2">Uncharacterized protein</fullName>
    </submittedName>
</protein>
<reference evidence="2" key="2">
    <citation type="submission" date="2020-09" db="EMBL/GenBank/DDBJ databases">
        <authorList>
            <person name="Sun Q."/>
            <person name="Kim S."/>
        </authorList>
    </citation>
    <scope>NUCLEOTIDE SEQUENCE</scope>
    <source>
        <strain evidence="2">KCTC 32501</strain>
    </source>
</reference>
<comment type="caution">
    <text evidence="2">The sequence shown here is derived from an EMBL/GenBank/DDBJ whole genome shotgun (WGS) entry which is preliminary data.</text>
</comment>
<evidence type="ECO:0000313" key="2">
    <source>
        <dbReference type="EMBL" id="GHA71127.1"/>
    </source>
</evidence>
<organism evidence="2 3">
    <name type="scientific">Formosimonas limnophila</name>
    <dbReference type="NCBI Taxonomy" id="1384487"/>
    <lineage>
        <taxon>Bacteria</taxon>
        <taxon>Pseudomonadati</taxon>
        <taxon>Pseudomonadota</taxon>
        <taxon>Betaproteobacteria</taxon>
        <taxon>Burkholderiales</taxon>
        <taxon>Burkholderiaceae</taxon>
        <taxon>Formosimonas</taxon>
    </lineage>
</organism>
<keyword evidence="1" id="KW-0812">Transmembrane</keyword>
<sequence length="95" mass="10393">MLITAVSLLLWLSVALAVTGLFLGYVFGLVAVPTVTEKRGWKYFLLITAMVLPLYGAIFCLANYKKTTYASNFILMGLGFAAFSGLLNYTLSILK</sequence>
<reference evidence="2" key="1">
    <citation type="journal article" date="2014" name="Int. J. Syst. Evol. Microbiol.">
        <title>Complete genome sequence of Corynebacterium casei LMG S-19264T (=DSM 44701T), isolated from a smear-ripened cheese.</title>
        <authorList>
            <consortium name="US DOE Joint Genome Institute (JGI-PGF)"/>
            <person name="Walter F."/>
            <person name="Albersmeier A."/>
            <person name="Kalinowski J."/>
            <person name="Ruckert C."/>
        </authorList>
    </citation>
    <scope>NUCLEOTIDE SEQUENCE</scope>
    <source>
        <strain evidence="2">KCTC 32501</strain>
    </source>
</reference>
<proteinExistence type="predicted"/>
<keyword evidence="3" id="KW-1185">Reference proteome</keyword>
<gene>
    <name evidence="2" type="ORF">GCM10009007_10000</name>
</gene>
<dbReference type="Proteomes" id="UP000614287">
    <property type="component" value="Unassembled WGS sequence"/>
</dbReference>
<feature type="transmembrane region" description="Helical" evidence="1">
    <location>
        <begin position="73"/>
        <end position="94"/>
    </location>
</feature>
<keyword evidence="1" id="KW-1133">Transmembrane helix</keyword>